<name>A0ABW4XIX9_9GAMM</name>
<dbReference type="InterPro" id="IPR018636">
    <property type="entry name" value="DUF2058"/>
</dbReference>
<gene>
    <name evidence="2" type="ORF">ACFSJ3_01330</name>
</gene>
<keyword evidence="3" id="KW-1185">Reference proteome</keyword>
<dbReference type="RefSeq" id="WP_345338780.1">
    <property type="nucleotide sequence ID" value="NZ_BAABLI010000007.1"/>
</dbReference>
<feature type="compositionally biased region" description="Basic residues" evidence="1">
    <location>
        <begin position="18"/>
        <end position="33"/>
    </location>
</feature>
<feature type="region of interest" description="Disordered" evidence="1">
    <location>
        <begin position="153"/>
        <end position="176"/>
    </location>
</feature>
<reference evidence="3" key="1">
    <citation type="journal article" date="2019" name="Int. J. Syst. Evol. Microbiol.">
        <title>The Global Catalogue of Microorganisms (GCM) 10K type strain sequencing project: providing services to taxonomists for standard genome sequencing and annotation.</title>
        <authorList>
            <consortium name="The Broad Institute Genomics Platform"/>
            <consortium name="The Broad Institute Genome Sequencing Center for Infectious Disease"/>
            <person name="Wu L."/>
            <person name="Ma J."/>
        </authorList>
    </citation>
    <scope>NUCLEOTIDE SEQUENCE [LARGE SCALE GENOMIC DNA]</scope>
    <source>
        <strain evidence="3">CGMCC 1.10992</strain>
    </source>
</reference>
<sequence length="176" mass="20042">MASLQEQLLKAGLGDKKKAQKINKQKHQQRKAKTAQTAESRELAAKAKQEKLEKDRELNLQRKQEAEQKAITAQIRQIIETNTVATDNGDMVYNFTDGNKVKRLYTDAATHKQVTLGNLTVVKLDDSYRLIPTAAADKIKQRDESYVIYVAEQTDSKAEEEDDPYADFQVPDDLMW</sequence>
<evidence type="ECO:0000256" key="1">
    <source>
        <dbReference type="SAM" id="MobiDB-lite"/>
    </source>
</evidence>
<feature type="compositionally biased region" description="Basic and acidic residues" evidence="1">
    <location>
        <begin position="39"/>
        <end position="57"/>
    </location>
</feature>
<dbReference type="Pfam" id="PF09831">
    <property type="entry name" value="DUF2058"/>
    <property type="match status" value="1"/>
</dbReference>
<organism evidence="2 3">
    <name type="scientific">Corallincola platygyrae</name>
    <dbReference type="NCBI Taxonomy" id="1193278"/>
    <lineage>
        <taxon>Bacteria</taxon>
        <taxon>Pseudomonadati</taxon>
        <taxon>Pseudomonadota</taxon>
        <taxon>Gammaproteobacteria</taxon>
        <taxon>Alteromonadales</taxon>
        <taxon>Psychromonadaceae</taxon>
        <taxon>Corallincola</taxon>
    </lineage>
</organism>
<evidence type="ECO:0000313" key="2">
    <source>
        <dbReference type="EMBL" id="MFD2094613.1"/>
    </source>
</evidence>
<dbReference type="Proteomes" id="UP001597380">
    <property type="component" value="Unassembled WGS sequence"/>
</dbReference>
<accession>A0ABW4XIX9</accession>
<proteinExistence type="predicted"/>
<protein>
    <submittedName>
        <fullName evidence="2">DUF2058 domain-containing protein</fullName>
    </submittedName>
</protein>
<evidence type="ECO:0000313" key="3">
    <source>
        <dbReference type="Proteomes" id="UP001597380"/>
    </source>
</evidence>
<comment type="caution">
    <text evidence="2">The sequence shown here is derived from an EMBL/GenBank/DDBJ whole genome shotgun (WGS) entry which is preliminary data.</text>
</comment>
<feature type="region of interest" description="Disordered" evidence="1">
    <location>
        <begin position="9"/>
        <end position="57"/>
    </location>
</feature>
<dbReference type="EMBL" id="JBHUHT010000004">
    <property type="protein sequence ID" value="MFD2094613.1"/>
    <property type="molecule type" value="Genomic_DNA"/>
</dbReference>